<dbReference type="RefSeq" id="WP_236959486.1">
    <property type="nucleotide sequence ID" value="NZ_JAETXX010000007.1"/>
</dbReference>
<evidence type="ECO:0000256" key="2">
    <source>
        <dbReference type="ARBA" id="ARBA00006285"/>
    </source>
</evidence>
<evidence type="ECO:0000259" key="8">
    <source>
        <dbReference type="Pfam" id="PF02838"/>
    </source>
</evidence>
<sequence>MRFIKSYTVFILFVIFLSSNGLANDPITIVPYPREVKLFNGFLHLNKHFRIGFKSKDLEPIAELLKSDFFTIYQFNVNDKGGVSKVILEIDEGLSEEEYQIKINKEGIVIKGGTYGAVNFGATSILQMAKPSGEILSFPFCTIKDIPTSSYRGVMLDVARQWHNIETIKQVVELCRWYKIRYMQIHLTDDQSFTFPSTTYPKLASKDRHYSVEELKNLVDYADIRGVTIIPEFDAPGHTTEMRKAMPEVFGPPSLGVIDMTKDEVYQAMEIIIGEMIDIFHSSPYFHIGGDEAWLGEFDKKATTKDYILKNDFDDSHDIYLDFLVKMHDIVKKKNKKTLIWESFSEDGSKKVKIPKDMIVFAWETAYQRPESLLENGYKIINASWKPAYVTPGFRWSSKYIYNWNLYRWENHWEVTPAYLKPIQLNESRSIYGGQMCSWEMSEEEQISSLRNRVAAISEIFWNGDKKQDYIEYAKRQTIVDELFGNLIFPVSITKEGFTEPNYRGIYFNRENNFAGRATVFFKPNLKNTRITYTVDGSMPTEKSATLPKQLELINDFSAKIGVFNKQSELIGYKLVKYEVNAIKATVVGDTIPLRDINTKKNRVEFIDKVRLKLMPLIDGVELRYTTDGSKPTINSKLYEGYIQIDDSLSMNVACFYKDQIYGKIYHNKFVKKNLTESKRTEQDRF</sequence>
<evidence type="ECO:0000256" key="6">
    <source>
        <dbReference type="SAM" id="SignalP"/>
    </source>
</evidence>
<dbReference type="PANTHER" id="PTHR22600">
    <property type="entry name" value="BETA-HEXOSAMINIDASE"/>
    <property type="match status" value="1"/>
</dbReference>
<evidence type="ECO:0000256" key="1">
    <source>
        <dbReference type="ARBA" id="ARBA00001231"/>
    </source>
</evidence>
<proteinExistence type="inferred from homology"/>
<keyword evidence="4" id="KW-0378">Hydrolase</keyword>
<evidence type="ECO:0000313" key="11">
    <source>
        <dbReference type="Proteomes" id="UP000829517"/>
    </source>
</evidence>
<evidence type="ECO:0000256" key="3">
    <source>
        <dbReference type="ARBA" id="ARBA00012663"/>
    </source>
</evidence>
<dbReference type="Pfam" id="PF00728">
    <property type="entry name" value="Glyco_hydro_20"/>
    <property type="match status" value="1"/>
</dbReference>
<keyword evidence="6" id="KW-0732">Signal</keyword>
<dbReference type="PANTHER" id="PTHR22600:SF57">
    <property type="entry name" value="BETA-N-ACETYLHEXOSAMINIDASE"/>
    <property type="match status" value="1"/>
</dbReference>
<organism evidence="10 11">
    <name type="scientific">Joostella atrarenae</name>
    <dbReference type="NCBI Taxonomy" id="679257"/>
    <lineage>
        <taxon>Bacteria</taxon>
        <taxon>Pseudomonadati</taxon>
        <taxon>Bacteroidota</taxon>
        <taxon>Flavobacteriia</taxon>
        <taxon>Flavobacteriales</taxon>
        <taxon>Flavobacteriaceae</taxon>
        <taxon>Joostella</taxon>
    </lineage>
</organism>
<dbReference type="Pfam" id="PF02838">
    <property type="entry name" value="Glyco_hydro_20b"/>
    <property type="match status" value="1"/>
</dbReference>
<dbReference type="Pfam" id="PF13290">
    <property type="entry name" value="CHB_HEX_C_1"/>
    <property type="match status" value="1"/>
</dbReference>
<evidence type="ECO:0000259" key="9">
    <source>
        <dbReference type="Pfam" id="PF13290"/>
    </source>
</evidence>
<comment type="similarity">
    <text evidence="2">Belongs to the glycosyl hydrolase 20 family.</text>
</comment>
<protein>
    <recommendedName>
        <fullName evidence="3">beta-N-acetylhexosaminidase</fullName>
        <ecNumber evidence="3">3.2.1.52</ecNumber>
    </recommendedName>
</protein>
<feature type="chain" id="PRO_5046230653" description="beta-N-acetylhexosaminidase" evidence="6">
    <location>
        <begin position="24"/>
        <end position="686"/>
    </location>
</feature>
<accession>A0ABS9J525</accession>
<comment type="caution">
    <text evidence="10">The sequence shown here is derived from an EMBL/GenBank/DDBJ whole genome shotgun (WGS) entry which is preliminary data.</text>
</comment>
<evidence type="ECO:0000256" key="5">
    <source>
        <dbReference type="ARBA" id="ARBA00023295"/>
    </source>
</evidence>
<dbReference type="InterPro" id="IPR015883">
    <property type="entry name" value="Glyco_hydro_20_cat"/>
</dbReference>
<dbReference type="InterPro" id="IPR017853">
    <property type="entry name" value="GH"/>
</dbReference>
<gene>
    <name evidence="10" type="ORF">JM658_11865</name>
</gene>
<name>A0ABS9J525_9FLAO</name>
<keyword evidence="5" id="KW-0326">Glycosidase</keyword>
<dbReference type="InterPro" id="IPR025705">
    <property type="entry name" value="Beta_hexosaminidase_sua/sub"/>
</dbReference>
<dbReference type="SUPFAM" id="SSF51445">
    <property type="entry name" value="(Trans)glycosidases"/>
    <property type="match status" value="1"/>
</dbReference>
<dbReference type="InterPro" id="IPR059177">
    <property type="entry name" value="GH29D-like_dom"/>
</dbReference>
<dbReference type="EMBL" id="JAETXX010000007">
    <property type="protein sequence ID" value="MCF8715522.1"/>
    <property type="molecule type" value="Genomic_DNA"/>
</dbReference>
<evidence type="ECO:0000256" key="4">
    <source>
        <dbReference type="ARBA" id="ARBA00022801"/>
    </source>
</evidence>
<evidence type="ECO:0000259" key="7">
    <source>
        <dbReference type="Pfam" id="PF00728"/>
    </source>
</evidence>
<dbReference type="Proteomes" id="UP000829517">
    <property type="component" value="Unassembled WGS sequence"/>
</dbReference>
<dbReference type="InterPro" id="IPR015882">
    <property type="entry name" value="HEX_bac_N"/>
</dbReference>
<feature type="signal peptide" evidence="6">
    <location>
        <begin position="1"/>
        <end position="23"/>
    </location>
</feature>
<reference evidence="10 11" key="1">
    <citation type="submission" date="2021-01" db="EMBL/GenBank/DDBJ databases">
        <title>Genome sequencing of Joostella atrarenae M1-2 (= KCTC 23194).</title>
        <authorList>
            <person name="Zakaria M.R."/>
            <person name="Lam M.Q."/>
            <person name="Chong C.S."/>
        </authorList>
    </citation>
    <scope>NUCLEOTIDE SEQUENCE [LARGE SCALE GENOMIC DNA]</scope>
    <source>
        <strain evidence="10 11">M1-2</strain>
    </source>
</reference>
<comment type="catalytic activity">
    <reaction evidence="1">
        <text>Hydrolysis of terminal non-reducing N-acetyl-D-hexosamine residues in N-acetyl-beta-D-hexosaminides.</text>
        <dbReference type="EC" id="3.2.1.52"/>
    </reaction>
</comment>
<dbReference type="SUPFAM" id="SSF55545">
    <property type="entry name" value="beta-N-acetylhexosaminidase-like domain"/>
    <property type="match status" value="1"/>
</dbReference>
<feature type="domain" description="GH29D-like beta-sandwich" evidence="9">
    <location>
        <begin position="618"/>
        <end position="656"/>
    </location>
</feature>
<dbReference type="Gene3D" id="3.30.379.10">
    <property type="entry name" value="Chitobiase/beta-hexosaminidase domain 2-like"/>
    <property type="match status" value="1"/>
</dbReference>
<dbReference type="Gene3D" id="3.20.20.80">
    <property type="entry name" value="Glycosidases"/>
    <property type="match status" value="1"/>
</dbReference>
<keyword evidence="11" id="KW-1185">Reference proteome</keyword>
<evidence type="ECO:0000313" key="10">
    <source>
        <dbReference type="EMBL" id="MCF8715522.1"/>
    </source>
</evidence>
<feature type="domain" description="Glycoside hydrolase family 20 catalytic" evidence="7">
    <location>
        <begin position="150"/>
        <end position="464"/>
    </location>
</feature>
<dbReference type="PRINTS" id="PR00738">
    <property type="entry name" value="GLHYDRLASE20"/>
</dbReference>
<feature type="domain" description="Beta-hexosaminidase bacterial type N-terminal" evidence="8">
    <location>
        <begin position="28"/>
        <end position="145"/>
    </location>
</feature>
<dbReference type="InterPro" id="IPR029018">
    <property type="entry name" value="Hex-like_dom2"/>
</dbReference>
<dbReference type="EC" id="3.2.1.52" evidence="3"/>